<protein>
    <submittedName>
        <fullName evidence="4">Glycoside hydrolase</fullName>
    </submittedName>
</protein>
<gene>
    <name evidence="4" type="ORF">UT30_C0008G0033</name>
</gene>
<evidence type="ECO:0000313" key="5">
    <source>
        <dbReference type="Proteomes" id="UP000033935"/>
    </source>
</evidence>
<organism evidence="4 5">
    <name type="scientific">Candidatus Uhrbacteria bacterium GW2011_GWF2_39_13</name>
    <dbReference type="NCBI Taxonomy" id="1618995"/>
    <lineage>
        <taxon>Bacteria</taxon>
        <taxon>Candidatus Uhriibacteriota</taxon>
    </lineage>
</organism>
<sequence>MRILEDRNKIKFTAMFFLLAGSVFSWHRELLAEDGKNIDEHRLQIMNLYRQGTAGIPELEKALNDKSTLTRRAAVRALADMGEPAIGALIKATDNEDALVRRIALLELTKAGADKSTQYLEKSLADKDVTIREDAVKKLIVIKPRTEEIKKLMQQAQKDECMDVRAPVTAALWPFQKEVVLLKDRPDMADHTARIKLEQSIELPVKGWKFKVDTKLDGHVRQWFKPNLNDSKWKDISIGLWKDAHIGIAWQRLSFTLPSKPDFTAVELRFGAVDESAWVWINGKYAGHHDIGPEGYNKEFSLDVTNELKWGEKNQLTVRVLNTEVGGGIWKPVYIDALKFR</sequence>
<dbReference type="Pfam" id="PF13364">
    <property type="entry name" value="BetaGal_ABD2"/>
    <property type="match status" value="1"/>
</dbReference>
<dbReference type="Proteomes" id="UP000033935">
    <property type="component" value="Unassembled WGS sequence"/>
</dbReference>
<evidence type="ECO:0000313" key="4">
    <source>
        <dbReference type="EMBL" id="KKR04411.1"/>
    </source>
</evidence>
<dbReference type="EMBL" id="LBWG01000008">
    <property type="protein sequence ID" value="KKR04411.1"/>
    <property type="molecule type" value="Genomic_DNA"/>
</dbReference>
<reference evidence="4 5" key="1">
    <citation type="journal article" date="2015" name="Nature">
        <title>rRNA introns, odd ribosomes, and small enigmatic genomes across a large radiation of phyla.</title>
        <authorList>
            <person name="Brown C.T."/>
            <person name="Hug L.A."/>
            <person name="Thomas B.C."/>
            <person name="Sharon I."/>
            <person name="Castelle C.J."/>
            <person name="Singh A."/>
            <person name="Wilkins M.J."/>
            <person name="Williams K.H."/>
            <person name="Banfield J.F."/>
        </authorList>
    </citation>
    <scope>NUCLEOTIDE SEQUENCE [LARGE SCALE GENOMIC DNA]</scope>
</reference>
<dbReference type="InterPro" id="IPR008979">
    <property type="entry name" value="Galactose-bd-like_sf"/>
</dbReference>
<dbReference type="PANTHER" id="PTHR42732:SF1">
    <property type="entry name" value="BETA-MANNOSIDASE"/>
    <property type="match status" value="1"/>
</dbReference>
<dbReference type="Gene3D" id="2.60.120.260">
    <property type="entry name" value="Galactose-binding domain-like"/>
    <property type="match status" value="1"/>
</dbReference>
<dbReference type="GO" id="GO:0004553">
    <property type="term" value="F:hydrolase activity, hydrolyzing O-glycosyl compounds"/>
    <property type="evidence" value="ECO:0007669"/>
    <property type="project" value="InterPro"/>
</dbReference>
<dbReference type="InterPro" id="IPR025300">
    <property type="entry name" value="BetaGal_jelly_roll_dom"/>
</dbReference>
<comment type="caution">
    <text evidence="4">The sequence shown here is derived from an EMBL/GenBank/DDBJ whole genome shotgun (WGS) entry which is preliminary data.</text>
</comment>
<name>A0A0G0MVD9_9BACT</name>
<evidence type="ECO:0000256" key="1">
    <source>
        <dbReference type="ARBA" id="ARBA00022801"/>
    </source>
</evidence>
<accession>A0A0G0MVD9</accession>
<dbReference type="AlphaFoldDB" id="A0A0G0MVD9"/>
<dbReference type="SUPFAM" id="SSF49785">
    <property type="entry name" value="Galactose-binding domain-like"/>
    <property type="match status" value="1"/>
</dbReference>
<evidence type="ECO:0000256" key="2">
    <source>
        <dbReference type="ARBA" id="ARBA00023295"/>
    </source>
</evidence>
<dbReference type="Pfam" id="PF13646">
    <property type="entry name" value="HEAT_2"/>
    <property type="match status" value="1"/>
</dbReference>
<feature type="domain" description="Beta-galactosidase jelly roll" evidence="3">
    <location>
        <begin position="222"/>
        <end position="323"/>
    </location>
</feature>
<dbReference type="GO" id="GO:0005975">
    <property type="term" value="P:carbohydrate metabolic process"/>
    <property type="evidence" value="ECO:0007669"/>
    <property type="project" value="InterPro"/>
</dbReference>
<dbReference type="InterPro" id="IPR016024">
    <property type="entry name" value="ARM-type_fold"/>
</dbReference>
<dbReference type="PANTHER" id="PTHR42732">
    <property type="entry name" value="BETA-GALACTOSIDASE"/>
    <property type="match status" value="1"/>
</dbReference>
<keyword evidence="2" id="KW-0326">Glycosidase</keyword>
<dbReference type="Gene3D" id="1.25.10.10">
    <property type="entry name" value="Leucine-rich Repeat Variant"/>
    <property type="match status" value="1"/>
</dbReference>
<dbReference type="InterPro" id="IPR011989">
    <property type="entry name" value="ARM-like"/>
</dbReference>
<keyword evidence="1 4" id="KW-0378">Hydrolase</keyword>
<proteinExistence type="predicted"/>
<dbReference type="SUPFAM" id="SSF48371">
    <property type="entry name" value="ARM repeat"/>
    <property type="match status" value="1"/>
</dbReference>
<dbReference type="InterPro" id="IPR051913">
    <property type="entry name" value="GH2_Domain-Containing"/>
</dbReference>
<evidence type="ECO:0000259" key="3">
    <source>
        <dbReference type="Pfam" id="PF13364"/>
    </source>
</evidence>